<comment type="caution">
    <text evidence="3">The sequence shown here is derived from an EMBL/GenBank/DDBJ whole genome shotgun (WGS) entry which is preliminary data.</text>
</comment>
<feature type="transmembrane region" description="Helical" evidence="1">
    <location>
        <begin position="16"/>
        <end position="36"/>
    </location>
</feature>
<evidence type="ECO:0000259" key="2">
    <source>
        <dbReference type="Pfam" id="PF03407"/>
    </source>
</evidence>
<organism evidence="3 4">
    <name type="scientific">Platanthera zijinensis</name>
    <dbReference type="NCBI Taxonomy" id="2320716"/>
    <lineage>
        <taxon>Eukaryota</taxon>
        <taxon>Viridiplantae</taxon>
        <taxon>Streptophyta</taxon>
        <taxon>Embryophyta</taxon>
        <taxon>Tracheophyta</taxon>
        <taxon>Spermatophyta</taxon>
        <taxon>Magnoliopsida</taxon>
        <taxon>Liliopsida</taxon>
        <taxon>Asparagales</taxon>
        <taxon>Orchidaceae</taxon>
        <taxon>Orchidoideae</taxon>
        <taxon>Orchideae</taxon>
        <taxon>Orchidinae</taxon>
        <taxon>Platanthera</taxon>
    </lineage>
</organism>
<reference evidence="3 4" key="1">
    <citation type="journal article" date="2022" name="Nat. Plants">
        <title>Genomes of leafy and leafless Platanthera orchids illuminate the evolution of mycoheterotrophy.</title>
        <authorList>
            <person name="Li M.H."/>
            <person name="Liu K.W."/>
            <person name="Li Z."/>
            <person name="Lu H.C."/>
            <person name="Ye Q.L."/>
            <person name="Zhang D."/>
            <person name="Wang J.Y."/>
            <person name="Li Y.F."/>
            <person name="Zhong Z.M."/>
            <person name="Liu X."/>
            <person name="Yu X."/>
            <person name="Liu D.K."/>
            <person name="Tu X.D."/>
            <person name="Liu B."/>
            <person name="Hao Y."/>
            <person name="Liao X.Y."/>
            <person name="Jiang Y.T."/>
            <person name="Sun W.H."/>
            <person name="Chen J."/>
            <person name="Chen Y.Q."/>
            <person name="Ai Y."/>
            <person name="Zhai J.W."/>
            <person name="Wu S.S."/>
            <person name="Zhou Z."/>
            <person name="Hsiao Y.Y."/>
            <person name="Wu W.L."/>
            <person name="Chen Y.Y."/>
            <person name="Lin Y.F."/>
            <person name="Hsu J.L."/>
            <person name="Li C.Y."/>
            <person name="Wang Z.W."/>
            <person name="Zhao X."/>
            <person name="Zhong W.Y."/>
            <person name="Ma X.K."/>
            <person name="Ma L."/>
            <person name="Huang J."/>
            <person name="Chen G.Z."/>
            <person name="Huang M.Z."/>
            <person name="Huang L."/>
            <person name="Peng D.H."/>
            <person name="Luo Y.B."/>
            <person name="Zou S.Q."/>
            <person name="Chen S.P."/>
            <person name="Lan S."/>
            <person name="Tsai W.C."/>
            <person name="Van de Peer Y."/>
            <person name="Liu Z.J."/>
        </authorList>
    </citation>
    <scope>NUCLEOTIDE SEQUENCE [LARGE SCALE GENOMIC DNA]</scope>
    <source>
        <strain evidence="3">Lor287</strain>
    </source>
</reference>
<evidence type="ECO:0000256" key="1">
    <source>
        <dbReference type="SAM" id="Phobius"/>
    </source>
</evidence>
<sequence>MAACYPLQDVYTGKPLVMAVFAGILLSALFIASSLYSSTVNGDSSRSFFFVDSWISRSSSRPGSPVYAIGPQNESTIVNNPTDANISGENFLTRAIWDLPPPNSEIPDLTSFRLTREMVGYRAKDNVIVVTFGNYAFMDFILNWVKHLTDINVFNLLVGAMDTKLLVDLYWKGIPVFDMGSNMNTIDVGWGSPTFHKMGREKVFLINKLLPFGYELLLCDTDMVWLKNPLPYFARFPEADLLTSSDQLVPTVTDDSLEVWQQVNSAYNIGIFHWRPTNSSKKFAKEWRDLLVADEKIWDQNGFNDLIHGVLGPSVEDGNGLVYAFDGILKLGILPASIFCSGHTYFVQSMYQQLRLDPYAVHTTFQYAGTEGKRHRLREAMLFHDAASYYESPGGFIYFKPNIPKALLLDGAHTLESHFSLVNYQLKQIRVALAIASLVNRTLVMPPIWCRFDRIWYGHPGILEGTLTRQPFLCPMDHVFEINVMLRDQPEEEFGRKIDFREYSFLHNPRLSKQVKESFLEVQLCEPQSSNCHSTNQAVRPGLIRLPKHNTQEKMLEFFSLYKNVKVIEFSSMMDVFEGYSDKATETRFRNRVKEYVGIWCCVMYKDPGHIFYDMYWDEKPGWKPEPGPRS</sequence>
<dbReference type="InterPro" id="IPR053250">
    <property type="entry name" value="Glycosyltransferase_77"/>
</dbReference>
<protein>
    <recommendedName>
        <fullName evidence="2">Nucleotide-diphospho-sugar transferase domain-containing protein</fullName>
    </recommendedName>
</protein>
<dbReference type="Proteomes" id="UP001418222">
    <property type="component" value="Unassembled WGS sequence"/>
</dbReference>
<dbReference type="GO" id="GO:0052636">
    <property type="term" value="F:arabinosyltransferase activity"/>
    <property type="evidence" value="ECO:0007669"/>
    <property type="project" value="TreeGrafter"/>
</dbReference>
<keyword evidence="1" id="KW-0472">Membrane</keyword>
<keyword evidence="1" id="KW-1133">Transmembrane helix</keyword>
<gene>
    <name evidence="3" type="ORF">KSP39_PZI024095</name>
</gene>
<dbReference type="EMBL" id="JBBWWQ010000021">
    <property type="protein sequence ID" value="KAK8914401.1"/>
    <property type="molecule type" value="Genomic_DNA"/>
</dbReference>
<dbReference type="InterPro" id="IPR005069">
    <property type="entry name" value="Nucl-diP-sugar_transferase"/>
</dbReference>
<dbReference type="GO" id="GO:0052325">
    <property type="term" value="P:cell wall pectin biosynthetic process"/>
    <property type="evidence" value="ECO:0007669"/>
    <property type="project" value="TreeGrafter"/>
</dbReference>
<keyword evidence="1" id="KW-0812">Transmembrane</keyword>
<dbReference type="PANTHER" id="PTHR46936:SF1">
    <property type="entry name" value="ARABINOSYLTRANSFERASE XEG113"/>
    <property type="match status" value="1"/>
</dbReference>
<dbReference type="PANTHER" id="PTHR46936">
    <property type="entry name" value="ARABINOSYLTRANSFERASE XEG113"/>
    <property type="match status" value="1"/>
</dbReference>
<keyword evidence="4" id="KW-1185">Reference proteome</keyword>
<dbReference type="AlphaFoldDB" id="A0AAP0ATT7"/>
<feature type="domain" description="Nucleotide-diphospho-sugar transferase" evidence="2">
    <location>
        <begin position="155"/>
        <end position="377"/>
    </location>
</feature>
<dbReference type="GO" id="GO:0005794">
    <property type="term" value="C:Golgi apparatus"/>
    <property type="evidence" value="ECO:0007669"/>
    <property type="project" value="TreeGrafter"/>
</dbReference>
<evidence type="ECO:0000313" key="3">
    <source>
        <dbReference type="EMBL" id="KAK8914401.1"/>
    </source>
</evidence>
<accession>A0AAP0ATT7</accession>
<proteinExistence type="predicted"/>
<dbReference type="Pfam" id="PF03407">
    <property type="entry name" value="Nucleotid_trans"/>
    <property type="match status" value="1"/>
</dbReference>
<name>A0AAP0ATT7_9ASPA</name>
<evidence type="ECO:0000313" key="4">
    <source>
        <dbReference type="Proteomes" id="UP001418222"/>
    </source>
</evidence>